<reference evidence="2 3" key="1">
    <citation type="submission" date="2014-04" db="EMBL/GenBank/DDBJ databases">
        <authorList>
            <consortium name="DOE Joint Genome Institute"/>
            <person name="Kuo A."/>
            <person name="Zuccaro A."/>
            <person name="Kohler A."/>
            <person name="Nagy L.G."/>
            <person name="Floudas D."/>
            <person name="Copeland A."/>
            <person name="Barry K.W."/>
            <person name="Cichocki N."/>
            <person name="Veneault-Fourrey C."/>
            <person name="LaButti K."/>
            <person name="Lindquist E.A."/>
            <person name="Lipzen A."/>
            <person name="Lundell T."/>
            <person name="Morin E."/>
            <person name="Murat C."/>
            <person name="Sun H."/>
            <person name="Tunlid A."/>
            <person name="Henrissat B."/>
            <person name="Grigoriev I.V."/>
            <person name="Hibbett D.S."/>
            <person name="Martin F."/>
            <person name="Nordberg H.P."/>
            <person name="Cantor M.N."/>
            <person name="Hua S.X."/>
        </authorList>
    </citation>
    <scope>NUCLEOTIDE SEQUENCE [LARGE SCALE GENOMIC DNA]</scope>
    <source>
        <strain evidence="2 3">MAFF 305830</strain>
    </source>
</reference>
<dbReference type="SUPFAM" id="SSF52266">
    <property type="entry name" value="SGNH hydrolase"/>
    <property type="match status" value="1"/>
</dbReference>
<dbReference type="Pfam" id="PF00657">
    <property type="entry name" value="Lipase_GDSL"/>
    <property type="match status" value="1"/>
</dbReference>
<evidence type="ECO:0000313" key="3">
    <source>
        <dbReference type="Proteomes" id="UP000054097"/>
    </source>
</evidence>
<keyword evidence="1" id="KW-0378">Hydrolase</keyword>
<proteinExistence type="predicted"/>
<sequence length="283" mass="31415">VFGDSFSDTGIWGSLIWPDYLGNYLRIPVNVFAKAGATCSNNLTPRIWPDVIHNETSLYTTEKTNGTLGRLDPSTTVYTIWIGTNDVGSGCLLTGDNAPGVTVVDTTKCAVNWVKTMYESGARNFLFQNMVPLHRSPMYKRDAYLTRYWTIPNNMTELSIFMESEVNTGNAISKLLLQDLAPTLRGAHIGYFDSYGLFSDIMDHPGQYLNGTAPLNVTGCVNACPYAPYGTDPEYCTVANGTDVDSFVWWDELHPSDQVHRIVAKEIASVLKGKVTKWVNWLS</sequence>
<dbReference type="InterPro" id="IPR036514">
    <property type="entry name" value="SGNH_hydro_sf"/>
</dbReference>
<dbReference type="PANTHER" id="PTHR45648:SF22">
    <property type="entry name" value="GDSL LIPASE_ACYLHYDROLASE FAMILY PROTEIN (AFU_ORTHOLOGUE AFUA_4G14700)"/>
    <property type="match status" value="1"/>
</dbReference>
<protein>
    <submittedName>
        <fullName evidence="2">Carbohydrate esterase family 16 protein</fullName>
    </submittedName>
</protein>
<dbReference type="STRING" id="933852.A0A0C3ANY9"/>
<dbReference type="EMBL" id="KN824307">
    <property type="protein sequence ID" value="KIM26295.1"/>
    <property type="molecule type" value="Genomic_DNA"/>
</dbReference>
<dbReference type="PANTHER" id="PTHR45648">
    <property type="entry name" value="GDSL LIPASE/ACYLHYDROLASE FAMILY PROTEIN (AFU_ORTHOLOGUE AFUA_4G14700)"/>
    <property type="match status" value="1"/>
</dbReference>
<evidence type="ECO:0000256" key="1">
    <source>
        <dbReference type="ARBA" id="ARBA00022801"/>
    </source>
</evidence>
<dbReference type="HOGENOM" id="CLU_015101_1_0_1"/>
<dbReference type="InterPro" id="IPR001087">
    <property type="entry name" value="GDSL"/>
</dbReference>
<reference evidence="3" key="2">
    <citation type="submission" date="2015-01" db="EMBL/GenBank/DDBJ databases">
        <title>Evolutionary Origins and Diversification of the Mycorrhizal Mutualists.</title>
        <authorList>
            <consortium name="DOE Joint Genome Institute"/>
            <consortium name="Mycorrhizal Genomics Consortium"/>
            <person name="Kohler A."/>
            <person name="Kuo A."/>
            <person name="Nagy L.G."/>
            <person name="Floudas D."/>
            <person name="Copeland A."/>
            <person name="Barry K.W."/>
            <person name="Cichocki N."/>
            <person name="Veneault-Fourrey C."/>
            <person name="LaButti K."/>
            <person name="Lindquist E.A."/>
            <person name="Lipzen A."/>
            <person name="Lundell T."/>
            <person name="Morin E."/>
            <person name="Murat C."/>
            <person name="Riley R."/>
            <person name="Ohm R."/>
            <person name="Sun H."/>
            <person name="Tunlid A."/>
            <person name="Henrissat B."/>
            <person name="Grigoriev I.V."/>
            <person name="Hibbett D.S."/>
            <person name="Martin F."/>
        </authorList>
    </citation>
    <scope>NUCLEOTIDE SEQUENCE [LARGE SCALE GENOMIC DNA]</scope>
    <source>
        <strain evidence="3">MAFF 305830</strain>
    </source>
</reference>
<dbReference type="OrthoDB" id="1600564at2759"/>
<dbReference type="GO" id="GO:0016788">
    <property type="term" value="F:hydrolase activity, acting on ester bonds"/>
    <property type="evidence" value="ECO:0007669"/>
    <property type="project" value="InterPro"/>
</dbReference>
<name>A0A0C3ANY9_SERVB</name>
<feature type="non-terminal residue" evidence="2">
    <location>
        <position position="1"/>
    </location>
</feature>
<dbReference type="Gene3D" id="3.40.50.1110">
    <property type="entry name" value="SGNH hydrolase"/>
    <property type="match status" value="1"/>
</dbReference>
<gene>
    <name evidence="2" type="ORF">M408DRAFT_72993</name>
</gene>
<dbReference type="AlphaFoldDB" id="A0A0C3ANY9"/>
<dbReference type="Proteomes" id="UP000054097">
    <property type="component" value="Unassembled WGS sequence"/>
</dbReference>
<organism evidence="2 3">
    <name type="scientific">Serendipita vermifera MAFF 305830</name>
    <dbReference type="NCBI Taxonomy" id="933852"/>
    <lineage>
        <taxon>Eukaryota</taxon>
        <taxon>Fungi</taxon>
        <taxon>Dikarya</taxon>
        <taxon>Basidiomycota</taxon>
        <taxon>Agaricomycotina</taxon>
        <taxon>Agaricomycetes</taxon>
        <taxon>Sebacinales</taxon>
        <taxon>Serendipitaceae</taxon>
        <taxon>Serendipita</taxon>
    </lineage>
</organism>
<evidence type="ECO:0000313" key="2">
    <source>
        <dbReference type="EMBL" id="KIM26295.1"/>
    </source>
</evidence>
<dbReference type="InterPro" id="IPR051058">
    <property type="entry name" value="GDSL_Est/Lipase"/>
</dbReference>
<accession>A0A0C3ANY9</accession>
<keyword evidence="3" id="KW-1185">Reference proteome</keyword>